<keyword evidence="1" id="KW-0812">Transmembrane</keyword>
<dbReference type="STRING" id="320771.Cflav_PD3910"/>
<keyword evidence="1" id="KW-1133">Transmembrane helix</keyword>
<reference evidence="2 3" key="1">
    <citation type="journal article" date="2011" name="J. Bacteriol.">
        <title>Genome sequence of 'Pedosphaera parvula' Ellin514, an aerobic Verrucomicrobial isolate from pasture soil.</title>
        <authorList>
            <person name="Kant R."/>
            <person name="van Passel M.W."/>
            <person name="Sangwan P."/>
            <person name="Palva A."/>
            <person name="Lucas S."/>
            <person name="Copeland A."/>
            <person name="Lapidus A."/>
            <person name="Glavina Del Rio T."/>
            <person name="Dalin E."/>
            <person name="Tice H."/>
            <person name="Bruce D."/>
            <person name="Goodwin L."/>
            <person name="Pitluck S."/>
            <person name="Chertkov O."/>
            <person name="Larimer F.W."/>
            <person name="Land M.L."/>
            <person name="Hauser L."/>
            <person name="Brettin T.S."/>
            <person name="Detter J.C."/>
            <person name="Han S."/>
            <person name="de Vos W.M."/>
            <person name="Janssen P.H."/>
            <person name="Smidt H."/>
        </authorList>
    </citation>
    <scope>NUCLEOTIDE SEQUENCE [LARGE SCALE GENOMIC DNA]</scope>
    <source>
        <strain evidence="2 3">Ellin514</strain>
    </source>
</reference>
<keyword evidence="3" id="KW-1185">Reference proteome</keyword>
<feature type="transmembrane region" description="Helical" evidence="1">
    <location>
        <begin position="25"/>
        <end position="49"/>
    </location>
</feature>
<organism evidence="2 3">
    <name type="scientific">Pedosphaera parvula (strain Ellin514)</name>
    <dbReference type="NCBI Taxonomy" id="320771"/>
    <lineage>
        <taxon>Bacteria</taxon>
        <taxon>Pseudomonadati</taxon>
        <taxon>Verrucomicrobiota</taxon>
        <taxon>Pedosphaerae</taxon>
        <taxon>Pedosphaerales</taxon>
        <taxon>Pedosphaeraceae</taxon>
        <taxon>Pedosphaera</taxon>
    </lineage>
</organism>
<name>B9XG31_PEDPL</name>
<accession>B9XG31</accession>
<comment type="caution">
    <text evidence="2">The sequence shown here is derived from an EMBL/GenBank/DDBJ whole genome shotgun (WGS) entry which is preliminary data.</text>
</comment>
<keyword evidence="1" id="KW-0472">Membrane</keyword>
<evidence type="ECO:0000313" key="3">
    <source>
        <dbReference type="Proteomes" id="UP000003688"/>
    </source>
</evidence>
<proteinExistence type="predicted"/>
<dbReference type="Proteomes" id="UP000003688">
    <property type="component" value="Unassembled WGS sequence"/>
</dbReference>
<dbReference type="EMBL" id="ABOX02000011">
    <property type="protein sequence ID" value="EEF61193.1"/>
    <property type="molecule type" value="Genomic_DNA"/>
</dbReference>
<sequence>MARIAYQEAEDTGSQCDHCDRFPRIIMYVGISYTTYIFGSISNLFLYILEFL</sequence>
<dbReference type="AlphaFoldDB" id="B9XG31"/>
<evidence type="ECO:0000313" key="2">
    <source>
        <dbReference type="EMBL" id="EEF61193.1"/>
    </source>
</evidence>
<protein>
    <submittedName>
        <fullName evidence="2">Uncharacterized protein</fullName>
    </submittedName>
</protein>
<evidence type="ECO:0000256" key="1">
    <source>
        <dbReference type="SAM" id="Phobius"/>
    </source>
</evidence>
<gene>
    <name evidence="2" type="ORF">Cflav_PD3910</name>
</gene>